<dbReference type="Proteomes" id="UP000261520">
    <property type="component" value="Unplaced"/>
</dbReference>
<accession>A0A3B4A4H8</accession>
<dbReference type="Gene3D" id="1.10.390.30">
    <property type="entry name" value="Peptidase M60, enhancin-like domain 3"/>
    <property type="match status" value="1"/>
</dbReference>
<dbReference type="PANTHER" id="PTHR15730">
    <property type="entry name" value="EXPERIMENTAL AUTOIMMUNE PROSTATITIS ANTIGEN 2-RELATED"/>
    <property type="match status" value="1"/>
</dbReference>
<dbReference type="Ensembl" id="ENSPMGT00000012155.1">
    <property type="protein sequence ID" value="ENSPMGP00000011391.1"/>
    <property type="gene ID" value="ENSPMGG00000009428.1"/>
</dbReference>
<dbReference type="GO" id="GO:0044325">
    <property type="term" value="F:transmembrane transporter binding"/>
    <property type="evidence" value="ECO:0007669"/>
    <property type="project" value="TreeGrafter"/>
</dbReference>
<dbReference type="GO" id="GO:0005886">
    <property type="term" value="C:plasma membrane"/>
    <property type="evidence" value="ECO:0007669"/>
    <property type="project" value="TreeGrafter"/>
</dbReference>
<protein>
    <recommendedName>
        <fullName evidence="1">Peptidase M60 domain-containing protein</fullName>
    </recommendedName>
</protein>
<dbReference type="InterPro" id="IPR051244">
    <property type="entry name" value="TCAF"/>
</dbReference>
<dbReference type="PANTHER" id="PTHR15730:SF5">
    <property type="entry name" value="SI:CH211-210B2.2-RELATED"/>
    <property type="match status" value="1"/>
</dbReference>
<keyword evidence="3" id="KW-1185">Reference proteome</keyword>
<dbReference type="PROSITE" id="PS51723">
    <property type="entry name" value="PEPTIDASE_M60"/>
    <property type="match status" value="1"/>
</dbReference>
<evidence type="ECO:0000259" key="1">
    <source>
        <dbReference type="PROSITE" id="PS51723"/>
    </source>
</evidence>
<dbReference type="AlphaFoldDB" id="A0A3B4A4H8"/>
<evidence type="ECO:0000313" key="2">
    <source>
        <dbReference type="Ensembl" id="ENSPMGP00000011391.1"/>
    </source>
</evidence>
<dbReference type="InterPro" id="IPR042279">
    <property type="entry name" value="Pep_M60_3"/>
</dbReference>
<reference evidence="2" key="1">
    <citation type="submission" date="2025-08" db="UniProtKB">
        <authorList>
            <consortium name="Ensembl"/>
        </authorList>
    </citation>
    <scope>IDENTIFICATION</scope>
</reference>
<reference evidence="2" key="2">
    <citation type="submission" date="2025-09" db="UniProtKB">
        <authorList>
            <consortium name="Ensembl"/>
        </authorList>
    </citation>
    <scope>IDENTIFICATION</scope>
</reference>
<name>A0A3B4A4H8_9GOBI</name>
<proteinExistence type="predicted"/>
<dbReference type="InterPro" id="IPR031161">
    <property type="entry name" value="Peptidase_M60_dom"/>
</dbReference>
<dbReference type="Pfam" id="PF13402">
    <property type="entry name" value="Peptidase_M60"/>
    <property type="match status" value="1"/>
</dbReference>
<dbReference type="GO" id="GO:0090314">
    <property type="term" value="P:positive regulation of protein targeting to membrane"/>
    <property type="evidence" value="ECO:0007669"/>
    <property type="project" value="TreeGrafter"/>
</dbReference>
<feature type="domain" description="Peptidase M60" evidence="1">
    <location>
        <begin position="1"/>
        <end position="114"/>
    </location>
</feature>
<organism evidence="2 3">
    <name type="scientific">Periophthalmus magnuspinnatus</name>
    <dbReference type="NCBI Taxonomy" id="409849"/>
    <lineage>
        <taxon>Eukaryota</taxon>
        <taxon>Metazoa</taxon>
        <taxon>Chordata</taxon>
        <taxon>Craniata</taxon>
        <taxon>Vertebrata</taxon>
        <taxon>Euteleostomi</taxon>
        <taxon>Actinopterygii</taxon>
        <taxon>Neopterygii</taxon>
        <taxon>Teleostei</taxon>
        <taxon>Neoteleostei</taxon>
        <taxon>Acanthomorphata</taxon>
        <taxon>Gobiaria</taxon>
        <taxon>Gobiiformes</taxon>
        <taxon>Gobioidei</taxon>
        <taxon>Gobiidae</taxon>
        <taxon>Oxudercinae</taxon>
        <taxon>Periophthalmus</taxon>
    </lineage>
</organism>
<sequence length="188" mass="21872">MHAGYPVMAHCGPAQSIASVEDIKFKPIWGIIHELGHNQQRRCWEFPPHMTECTCNLWSLYVYETVIGFPREQIFHVCRSRLWTADYVKKGRDLKDWNTFVPLETYVQLVETSGWDSIKTFFAAYHKMTNVPKDNRGKMNLYCVTFSETVGMNLTGFFKAWGWPIEGATERRLSNLLDSVTFVSPHMR</sequence>
<evidence type="ECO:0000313" key="3">
    <source>
        <dbReference type="Proteomes" id="UP000261520"/>
    </source>
</evidence>